<dbReference type="InterPro" id="IPR011044">
    <property type="entry name" value="Quino_amine_DH_bsu"/>
</dbReference>
<comment type="caution">
    <text evidence="2">The sequence shown here is derived from an EMBL/GenBank/DDBJ whole genome shotgun (WGS) entry which is preliminary data.</text>
</comment>
<sequence length="1895" mass="199187">MLNGANGSKMRSDLAVYGRTNLYDKLTVNGLPTSSANALGLWQSEKTGLTLFSGSANGTYLGVNADSAFTGNLMDLQVNGSSKMVVNYSGNVGINTTNPTHRLSVCGNGGNCATPAYVSTSNAWTAGADYAEYFLTRNADLQAGETVCIDETKANAVKRCDRAHDSNVMGIVSTEPGFVGNRYGAVENNKNYVIVAMLGQIPAHASNENGAILIGDSLTSASKPGFVMKASAGDSTVGVALESLTGDTGIIQVMISRRNKSLTVEQVEQQVQQNIAAMEIQDEVNLLIKEATDQLNISKVINIENAGTGRPSLTIDGLGDSEFAGGLKVGGNTEIKGPLTITYGGETKIEGSLATSGEVKIGNNVGMGSIKSTAEGLVISADSSNNLGRVRGIVLDLDDNQGLSALTIKNQAQQTVSKIDSLGNFDLAGSFALGGDAALHGNLTLGDATSDLIDVKGSFTSSLNPNETDKYDIGSVTNRWSTGYFASVAVADLALTSNQITSTNDMALKAGNGNLVLQTSAANSSIILKPAGDNASLAVSGMDNIATLIAENGYLRVGLGSVAAKVAESGDLYVTGSTEVAQDLYVTGNIYSASLADSIKQQIKNSLPLEQAKVYQQEPSVLTISKQKAQQLSASLLQNGQMLLALATDNAGEYLLLDANQRQINSGTFSNNKVSHVTVVATSDGSAAIIYTNEHSGQAGEVTIINSEGQIIMPSKVFNSGATTALTALALSNNYLLIAYGDNGYLKYVVISGRGEVIKEETIITDAVVSEVSGVVVAGHVRLAYSQSNQPTKLLSMNVANYQISKESTMNASLSQIGWADQALIYQQDGVIRTALVDQNLNLSNIQDIANNGQNANIESGLAGSYFLTYQEGSDLYYRTLSVDQLSGAQKLSSELQNTQTLVNKLGTVMVLGSIADGIGAIIWPSAISLDTQSTKVTWSELAVNARTAGQMVLYSPAGKYSQPLNLSAGNNSIDLGFIRYTFVAHQGDNYISLIGYGFGAKEVRSVIDDQGRTYQAQRINAELYLIADLPADAVMIVEYTADINSRSLVVLDNIDSSRLSKLTTSVVSASPTKEQSVIKFATGHIATIFINDQDEAKFVVQNPEGHVVKSGSFADFAISSIASVTISDDQAMIALAQAGDNKLYTRTINYTGLLGVIRALPATGVIQGIATLGNSQIALLVGGSDLNLYYLQPSGELIGAKQTIGSMATGSITAFGNLVAVATVVNGQVQLGIYQSGQLVGSQVLGTNVQTVKLLANGNNLVVSYLSGGVVKYQILNWLGQETGIEQAALAGVNQYSFSSLATGELLLVAITGGQAQAQVMNNQGVAITGVAALGTASSVAASGDQVLINNNGLQLITILPFSLATGSTNIDNITFVYENYGQPVIDLAADRINESTFRTEGDNTIKLMSVRSLDMSEIQSWTSLDSANWTTYESQYCALPTGSTVASWPISSGECLFYALPEKGDVVVADPSQENMVVKSIRANSHSIVGVVTDQSENSNDQRLIATAGTILVKVSNENGLIKKGDLLTSATYPGLAMKATSKTAGIIGMAMADFDPIAICREQLVSVAKQQILASQPNVNEEQLQAQLKSLDLSSCQNTTIKFGLVKVLIQIDNPVVSADGQVVTVVDDAFALSELPVIDYEEMPNIVVKGEAIFSGDVVMQDAEFKGNILVAGDVTIRGNLEIAGAIVQEYWDGSAGQLKVGDAVYISGNDEVNIVYADSADFHPAIGIVAEIIPAGQLSAQQINARLQALGYTTDAPAPAEISAGLRLIKVATAGVVGGFRNLQAGATYYLNTLTPGASIIESVNEAQVLLEQAQQLTTAVNQQQVVVSDLLNEETRVVTEQRSFSIIPPSADGSVQQVMGVAKSDSEMLILTNVNYQINDNSSLPVIME</sequence>
<proteinExistence type="predicted"/>
<dbReference type="SUPFAM" id="SSF50969">
    <property type="entry name" value="YVTN repeat-like/Quinoprotein amine dehydrogenase"/>
    <property type="match status" value="1"/>
</dbReference>
<evidence type="ECO:0000259" key="1">
    <source>
        <dbReference type="PROSITE" id="PS50042"/>
    </source>
</evidence>
<dbReference type="PROSITE" id="PS50042">
    <property type="entry name" value="CNMP_BINDING_3"/>
    <property type="match status" value="1"/>
</dbReference>
<evidence type="ECO:0000313" key="3">
    <source>
        <dbReference type="Proteomes" id="UP000230405"/>
    </source>
</evidence>
<protein>
    <recommendedName>
        <fullName evidence="1">Cyclic nucleotide-binding domain-containing protein</fullName>
    </recommendedName>
</protein>
<feature type="domain" description="Cyclic nucleotide-binding" evidence="1">
    <location>
        <begin position="737"/>
        <end position="791"/>
    </location>
</feature>
<dbReference type="Proteomes" id="UP000230405">
    <property type="component" value="Unassembled WGS sequence"/>
</dbReference>
<evidence type="ECO:0000313" key="2">
    <source>
        <dbReference type="EMBL" id="PIZ99506.1"/>
    </source>
</evidence>
<organism evidence="2 3">
    <name type="scientific">Candidatus Komeilibacteria bacterium CG_4_10_14_0_2_um_filter_37_10</name>
    <dbReference type="NCBI Taxonomy" id="1974470"/>
    <lineage>
        <taxon>Bacteria</taxon>
        <taxon>Candidatus Komeiliibacteriota</taxon>
    </lineage>
</organism>
<gene>
    <name evidence="2" type="ORF">COX77_01370</name>
</gene>
<reference evidence="3" key="1">
    <citation type="submission" date="2017-09" db="EMBL/GenBank/DDBJ databases">
        <title>Depth-based differentiation of microbial function through sediment-hosted aquifers and enrichment of novel symbionts in the deep terrestrial subsurface.</title>
        <authorList>
            <person name="Probst A.J."/>
            <person name="Ladd B."/>
            <person name="Jarett J.K."/>
            <person name="Geller-Mcgrath D.E."/>
            <person name="Sieber C.M.K."/>
            <person name="Emerson J.B."/>
            <person name="Anantharaman K."/>
            <person name="Thomas B.C."/>
            <person name="Malmstrom R."/>
            <person name="Stieglmeier M."/>
            <person name="Klingl A."/>
            <person name="Woyke T."/>
            <person name="Ryan C.M."/>
            <person name="Banfield J.F."/>
        </authorList>
    </citation>
    <scope>NUCLEOTIDE SEQUENCE [LARGE SCALE GENOMIC DNA]</scope>
</reference>
<dbReference type="EMBL" id="PFPO01000024">
    <property type="protein sequence ID" value="PIZ99506.1"/>
    <property type="molecule type" value="Genomic_DNA"/>
</dbReference>
<dbReference type="Gene3D" id="2.40.300.10">
    <property type="entry name" value="Head decoration protein D"/>
    <property type="match status" value="1"/>
</dbReference>
<dbReference type="InterPro" id="IPR000595">
    <property type="entry name" value="cNMP-bd_dom"/>
</dbReference>
<name>A0A2M7VFU3_9BACT</name>
<accession>A0A2M7VFU3</accession>